<dbReference type="Proteomes" id="UP001217089">
    <property type="component" value="Unassembled WGS sequence"/>
</dbReference>
<dbReference type="InterPro" id="IPR009057">
    <property type="entry name" value="Homeodomain-like_sf"/>
</dbReference>
<dbReference type="InterPro" id="IPR007889">
    <property type="entry name" value="HTH_Psq"/>
</dbReference>
<protein>
    <recommendedName>
        <fullName evidence="1">HTH psq-type domain-containing protein</fullName>
    </recommendedName>
</protein>
<dbReference type="Pfam" id="PF05225">
    <property type="entry name" value="HTH_psq"/>
    <property type="match status" value="1"/>
</dbReference>
<reference evidence="2 3" key="1">
    <citation type="submission" date="2022-12" db="EMBL/GenBank/DDBJ databases">
        <title>Chromosome-level genome of Tegillarca granosa.</title>
        <authorList>
            <person name="Kim J."/>
        </authorList>
    </citation>
    <scope>NUCLEOTIDE SEQUENCE [LARGE SCALE GENOMIC DNA]</scope>
    <source>
        <strain evidence="2">Teg-2019</strain>
        <tissue evidence="2">Adductor muscle</tissue>
    </source>
</reference>
<dbReference type="EMBL" id="JARBDR010000342">
    <property type="protein sequence ID" value="KAJ8314142.1"/>
    <property type="molecule type" value="Genomic_DNA"/>
</dbReference>
<comment type="caution">
    <text evidence="2">The sequence shown here is derived from an EMBL/GenBank/DDBJ whole genome shotgun (WGS) entry which is preliminary data.</text>
</comment>
<keyword evidence="3" id="KW-1185">Reference proteome</keyword>
<dbReference type="SUPFAM" id="SSF46689">
    <property type="entry name" value="Homeodomain-like"/>
    <property type="match status" value="1"/>
</dbReference>
<sequence length="273" mass="30110">MPPKKRNEWSKIAMAEALSAVKNEGLSVRLAAAKNGVPKSSLGDRLSGRVRKEVINGKALLLSPNDEKLLKETAKQKADLGIGFSKKKRVISFKKKFHLKSGGPSSRRETMEVPQTFTRTVHAKCVNKDGVTILACGNASGKMLPANFIVKGKTKLALKSWDTETAPVGSYIGVSDSEWTKQVRNNVLKSTIVPNSFWSTEKRLTGDYHCLPLGNRAWVSISPEQLKNGFRSTGIYPLNPDHIPPEAYLLSTLYSKTMEEGSDKYGEKENFAE</sequence>
<feature type="domain" description="HTH psq-type" evidence="1">
    <location>
        <begin position="13"/>
        <end position="50"/>
    </location>
</feature>
<evidence type="ECO:0000313" key="2">
    <source>
        <dbReference type="EMBL" id="KAJ8314142.1"/>
    </source>
</evidence>
<organism evidence="2 3">
    <name type="scientific">Tegillarca granosa</name>
    <name type="common">Malaysian cockle</name>
    <name type="synonym">Anadara granosa</name>
    <dbReference type="NCBI Taxonomy" id="220873"/>
    <lineage>
        <taxon>Eukaryota</taxon>
        <taxon>Metazoa</taxon>
        <taxon>Spiralia</taxon>
        <taxon>Lophotrochozoa</taxon>
        <taxon>Mollusca</taxon>
        <taxon>Bivalvia</taxon>
        <taxon>Autobranchia</taxon>
        <taxon>Pteriomorphia</taxon>
        <taxon>Arcoida</taxon>
        <taxon>Arcoidea</taxon>
        <taxon>Arcidae</taxon>
        <taxon>Tegillarca</taxon>
    </lineage>
</organism>
<proteinExistence type="predicted"/>
<gene>
    <name evidence="2" type="ORF">KUTeg_008703</name>
</gene>
<dbReference type="Gene3D" id="1.10.10.60">
    <property type="entry name" value="Homeodomain-like"/>
    <property type="match status" value="1"/>
</dbReference>
<evidence type="ECO:0000259" key="1">
    <source>
        <dbReference type="Pfam" id="PF05225"/>
    </source>
</evidence>
<name>A0ABQ9FE65_TEGGR</name>
<evidence type="ECO:0000313" key="3">
    <source>
        <dbReference type="Proteomes" id="UP001217089"/>
    </source>
</evidence>
<accession>A0ABQ9FE65</accession>
<feature type="non-terminal residue" evidence="2">
    <location>
        <position position="273"/>
    </location>
</feature>